<dbReference type="PANTHER" id="PTHR46066:SF2">
    <property type="entry name" value="CHITINASE DOMAIN-CONTAINING PROTEIN 1"/>
    <property type="match status" value="1"/>
</dbReference>
<dbReference type="SUPFAM" id="SSF51445">
    <property type="entry name" value="(Trans)glycosidases"/>
    <property type="match status" value="1"/>
</dbReference>
<dbReference type="InterPro" id="IPR029070">
    <property type="entry name" value="Chitinase_insertion_sf"/>
</dbReference>
<dbReference type="Gene3D" id="3.20.20.80">
    <property type="entry name" value="Glycosidases"/>
    <property type="match status" value="1"/>
</dbReference>
<dbReference type="CDD" id="cd02874">
    <property type="entry name" value="GH18_CFLE_spore_hydrolase"/>
    <property type="match status" value="1"/>
</dbReference>
<evidence type="ECO:0000259" key="5">
    <source>
        <dbReference type="PROSITE" id="PS51910"/>
    </source>
</evidence>
<evidence type="ECO:0000313" key="7">
    <source>
        <dbReference type="Proteomes" id="UP000238916"/>
    </source>
</evidence>
<evidence type="ECO:0000313" key="6">
    <source>
        <dbReference type="EMBL" id="SPF54161.1"/>
    </source>
</evidence>
<feature type="compositionally biased region" description="Low complexity" evidence="3">
    <location>
        <begin position="26"/>
        <end position="44"/>
    </location>
</feature>
<dbReference type="InterPro" id="IPR041704">
    <property type="entry name" value="CFLE_GH18"/>
</dbReference>
<dbReference type="Pfam" id="PF00704">
    <property type="entry name" value="Glyco_hydro_18"/>
    <property type="match status" value="1"/>
</dbReference>
<proteinExistence type="predicted"/>
<dbReference type="SMART" id="SM00636">
    <property type="entry name" value="Glyco_18"/>
    <property type="match status" value="1"/>
</dbReference>
<evidence type="ECO:0000256" key="3">
    <source>
        <dbReference type="SAM" id="MobiDB-lite"/>
    </source>
</evidence>
<dbReference type="PROSITE" id="PS51257">
    <property type="entry name" value="PROKAR_LIPOPROTEIN"/>
    <property type="match status" value="1"/>
</dbReference>
<protein>
    <submittedName>
        <fullName evidence="6">Glycosyl hydrolases 18 family protein</fullName>
    </submittedName>
</protein>
<evidence type="ECO:0000256" key="4">
    <source>
        <dbReference type="SAM" id="SignalP"/>
    </source>
</evidence>
<dbReference type="PANTHER" id="PTHR46066">
    <property type="entry name" value="CHITINASE DOMAIN-CONTAINING PROTEIN 1 FAMILY MEMBER"/>
    <property type="match status" value="1"/>
</dbReference>
<dbReference type="InterPro" id="IPR001223">
    <property type="entry name" value="Glyco_hydro18_cat"/>
</dbReference>
<feature type="domain" description="GH18" evidence="5">
    <location>
        <begin position="61"/>
        <end position="384"/>
    </location>
</feature>
<dbReference type="GO" id="GO:0008061">
    <property type="term" value="F:chitin binding"/>
    <property type="evidence" value="ECO:0007669"/>
    <property type="project" value="InterPro"/>
</dbReference>
<dbReference type="GO" id="GO:0016798">
    <property type="term" value="F:hydrolase activity, acting on glycosyl bonds"/>
    <property type="evidence" value="ECO:0007669"/>
    <property type="project" value="UniProtKB-KW"/>
</dbReference>
<keyword evidence="1 6" id="KW-0378">Hydrolase</keyword>
<evidence type="ECO:0000256" key="1">
    <source>
        <dbReference type="ARBA" id="ARBA00022801"/>
    </source>
</evidence>
<dbReference type="AlphaFoldDB" id="A0A2U3LQE8"/>
<organism evidence="6 7">
    <name type="scientific">Candidatus Desulfosporosinus infrequens</name>
    <dbReference type="NCBI Taxonomy" id="2043169"/>
    <lineage>
        <taxon>Bacteria</taxon>
        <taxon>Bacillati</taxon>
        <taxon>Bacillota</taxon>
        <taxon>Clostridia</taxon>
        <taxon>Eubacteriales</taxon>
        <taxon>Desulfitobacteriaceae</taxon>
        <taxon>Desulfosporosinus</taxon>
    </lineage>
</organism>
<dbReference type="InterPro" id="IPR017853">
    <property type="entry name" value="GH"/>
</dbReference>
<dbReference type="PROSITE" id="PS51910">
    <property type="entry name" value="GH18_2"/>
    <property type="match status" value="1"/>
</dbReference>
<evidence type="ECO:0000256" key="2">
    <source>
        <dbReference type="ARBA" id="ARBA00023295"/>
    </source>
</evidence>
<keyword evidence="2" id="KW-0326">Glycosidase</keyword>
<sequence>MKRFLTFMMSSALILGLALTGCTNVQPNSSSKTPQQTTPNTQPPHAEAGATRDSVLGSGKRVVMGFYTDPEGQTPGSKESMLKNGKALDEVAFFWYSFEPSGKVIPSGKVDLKIKEMAQKNGSKAYALVQNMNLTGAVGFNADLAHSVVSNPATREKLVTNLVNLTTKDGWDGISLDVEKTPPGDRNNFSAFVSELSKALKAKDKVLNVSIPAKFVDYPSDLWSGAYDYSAIGKSADEVVLMTYDEHGLGTTQGPIASQGWVNRVVTFAVGKIPKEKLVMGLPVYSYDWGSNKPLMPDYISHAETLDRAKKHGVEILTDPSAGVPQFMYTVNGVRHEVYFENAASLKIKMDYALKHGLHGVGIWRLGMEDPAIWDSLLKDFGSNKAK</sequence>
<feature type="signal peptide" evidence="4">
    <location>
        <begin position="1"/>
        <end position="25"/>
    </location>
</feature>
<dbReference type="InterPro" id="IPR011583">
    <property type="entry name" value="Chitinase_II/V-like_cat"/>
</dbReference>
<dbReference type="OrthoDB" id="9769314at2"/>
<feature type="region of interest" description="Disordered" evidence="3">
    <location>
        <begin position="25"/>
        <end position="54"/>
    </location>
</feature>
<dbReference type="GO" id="GO:0005975">
    <property type="term" value="P:carbohydrate metabolic process"/>
    <property type="evidence" value="ECO:0007669"/>
    <property type="project" value="InterPro"/>
</dbReference>
<dbReference type="EMBL" id="OMOF01000712">
    <property type="protein sequence ID" value="SPF54161.1"/>
    <property type="molecule type" value="Genomic_DNA"/>
</dbReference>
<gene>
    <name evidence="6" type="ORF">SBF1_740002</name>
</gene>
<dbReference type="Gene3D" id="3.10.50.10">
    <property type="match status" value="1"/>
</dbReference>
<accession>A0A2U3LQE8</accession>
<name>A0A2U3LQE8_9FIRM</name>
<reference evidence="7" key="1">
    <citation type="submission" date="2018-02" db="EMBL/GenBank/DDBJ databases">
        <authorList>
            <person name="Hausmann B."/>
        </authorList>
    </citation>
    <scope>NUCLEOTIDE SEQUENCE [LARGE SCALE GENOMIC DNA]</scope>
    <source>
        <strain evidence="7">Peat soil MAG SbF1</strain>
    </source>
</reference>
<dbReference type="Proteomes" id="UP000238916">
    <property type="component" value="Unassembled WGS sequence"/>
</dbReference>
<keyword evidence="4" id="KW-0732">Signal</keyword>
<feature type="chain" id="PRO_5038644743" evidence="4">
    <location>
        <begin position="26"/>
        <end position="387"/>
    </location>
</feature>